<evidence type="ECO:0000256" key="1">
    <source>
        <dbReference type="ARBA" id="ARBA00022801"/>
    </source>
</evidence>
<dbReference type="Proteomes" id="UP000238350">
    <property type="component" value="Unassembled WGS sequence"/>
</dbReference>
<dbReference type="GO" id="GO:0005737">
    <property type="term" value="C:cytoplasm"/>
    <property type="evidence" value="ECO:0007669"/>
    <property type="project" value="TreeGrafter"/>
</dbReference>
<dbReference type="RefSeq" id="XP_024665523.1">
    <property type="nucleotide sequence ID" value="XM_024809755.1"/>
</dbReference>
<sequence length="229" mass="24969">MKTVLCLHGYTQNGSLFARKASAIRKALAKAGYESYFLSGPISVSPSDLDFAVEEGASDMLSWWPTNEHDPKYYKLGDAFQTIKDAVETAGPFEGVLGFSQGAGLAAVVTRHLPELVPSHPPLKFAVLYSGFKLKPEEYAHFYDPKLSTPSLHVIGTLDTIVSEERSMALYDACENPQILKHPGGHYVPSQKPVVEAVMAFIKSTESPLSPSDEDSASDWDQFDKIGGN</sequence>
<evidence type="ECO:0000313" key="5">
    <source>
        <dbReference type="Proteomes" id="UP000238350"/>
    </source>
</evidence>
<dbReference type="InterPro" id="IPR050593">
    <property type="entry name" value="LovG"/>
</dbReference>
<dbReference type="GO" id="GO:0016787">
    <property type="term" value="F:hydrolase activity"/>
    <property type="evidence" value="ECO:0007669"/>
    <property type="project" value="UniProtKB-KW"/>
</dbReference>
<dbReference type="OrthoDB" id="2094269at2759"/>
<keyword evidence="1" id="KW-0378">Hydrolase</keyword>
<dbReference type="EMBL" id="NDIQ01000021">
    <property type="protein sequence ID" value="PRT55578.1"/>
    <property type="molecule type" value="Genomic_DNA"/>
</dbReference>
<organism evidence="4 5">
    <name type="scientific">Wickerhamiella sorbophila</name>
    <dbReference type="NCBI Taxonomy" id="45607"/>
    <lineage>
        <taxon>Eukaryota</taxon>
        <taxon>Fungi</taxon>
        <taxon>Dikarya</taxon>
        <taxon>Ascomycota</taxon>
        <taxon>Saccharomycotina</taxon>
        <taxon>Dipodascomycetes</taxon>
        <taxon>Dipodascales</taxon>
        <taxon>Trichomonascaceae</taxon>
        <taxon>Wickerhamiella</taxon>
    </lineage>
</organism>
<dbReference type="InterPro" id="IPR005645">
    <property type="entry name" value="FSH-like_dom"/>
</dbReference>
<keyword evidence="5" id="KW-1185">Reference proteome</keyword>
<feature type="region of interest" description="Disordered" evidence="2">
    <location>
        <begin position="206"/>
        <end position="229"/>
    </location>
</feature>
<dbReference type="SUPFAM" id="SSF53474">
    <property type="entry name" value="alpha/beta-Hydrolases"/>
    <property type="match status" value="1"/>
</dbReference>
<name>A0A2T0FKR7_9ASCO</name>
<dbReference type="PANTHER" id="PTHR48070">
    <property type="entry name" value="ESTERASE OVCA2"/>
    <property type="match status" value="1"/>
</dbReference>
<evidence type="ECO:0000259" key="3">
    <source>
        <dbReference type="Pfam" id="PF03959"/>
    </source>
</evidence>
<dbReference type="Gene3D" id="3.40.50.1820">
    <property type="entry name" value="alpha/beta hydrolase"/>
    <property type="match status" value="1"/>
</dbReference>
<dbReference type="Pfam" id="PF03959">
    <property type="entry name" value="FSH1"/>
    <property type="match status" value="1"/>
</dbReference>
<dbReference type="AlphaFoldDB" id="A0A2T0FKR7"/>
<dbReference type="GeneID" id="36516946"/>
<evidence type="ECO:0000256" key="2">
    <source>
        <dbReference type="SAM" id="MobiDB-lite"/>
    </source>
</evidence>
<dbReference type="PANTHER" id="PTHR48070:SF6">
    <property type="entry name" value="ESTERASE OVCA2"/>
    <property type="match status" value="1"/>
</dbReference>
<comment type="caution">
    <text evidence="4">The sequence shown here is derived from an EMBL/GenBank/DDBJ whole genome shotgun (WGS) entry which is preliminary data.</text>
</comment>
<feature type="domain" description="Serine hydrolase" evidence="3">
    <location>
        <begin position="2"/>
        <end position="197"/>
    </location>
</feature>
<reference evidence="4 5" key="1">
    <citation type="submission" date="2017-04" db="EMBL/GenBank/DDBJ databases">
        <title>Genome sequencing of [Candida] sorbophila.</title>
        <authorList>
            <person name="Ahn J.O."/>
        </authorList>
    </citation>
    <scope>NUCLEOTIDE SEQUENCE [LARGE SCALE GENOMIC DNA]</scope>
    <source>
        <strain evidence="4 5">DS02</strain>
    </source>
</reference>
<protein>
    <submittedName>
        <fullName evidence="4">Dihydrofolate reductase</fullName>
    </submittedName>
</protein>
<dbReference type="STRING" id="45607.A0A2T0FKR7"/>
<evidence type="ECO:0000313" key="4">
    <source>
        <dbReference type="EMBL" id="PRT55578.1"/>
    </source>
</evidence>
<gene>
    <name evidence="4" type="ORF">B9G98_03198</name>
</gene>
<accession>A0A2T0FKR7</accession>
<dbReference type="GO" id="GO:0005634">
    <property type="term" value="C:nucleus"/>
    <property type="evidence" value="ECO:0007669"/>
    <property type="project" value="TreeGrafter"/>
</dbReference>
<dbReference type="InterPro" id="IPR029058">
    <property type="entry name" value="AB_hydrolase_fold"/>
</dbReference>
<proteinExistence type="predicted"/>